<dbReference type="InterPro" id="IPR001828">
    <property type="entry name" value="ANF_lig-bd_rcpt"/>
</dbReference>
<evidence type="ECO:0000256" key="1">
    <source>
        <dbReference type="ARBA" id="ARBA00004141"/>
    </source>
</evidence>
<feature type="transmembrane region" description="Helical" evidence="10">
    <location>
        <begin position="564"/>
        <end position="585"/>
    </location>
</feature>
<feature type="transmembrane region" description="Helical" evidence="10">
    <location>
        <begin position="732"/>
        <end position="756"/>
    </location>
</feature>
<evidence type="ECO:0000256" key="7">
    <source>
        <dbReference type="ARBA" id="ARBA00023180"/>
    </source>
</evidence>
<feature type="transmembrane region" description="Helical" evidence="10">
    <location>
        <begin position="680"/>
        <end position="701"/>
    </location>
</feature>
<feature type="transmembrane region" description="Helical" evidence="10">
    <location>
        <begin position="597"/>
        <end position="622"/>
    </location>
</feature>
<feature type="compositionally biased region" description="Polar residues" evidence="9">
    <location>
        <begin position="1089"/>
        <end position="1100"/>
    </location>
</feature>
<dbReference type="InterPro" id="IPR028082">
    <property type="entry name" value="Peripla_BP_I"/>
</dbReference>
<organism evidence="12">
    <name type="scientific">Chaetoceros debilis</name>
    <dbReference type="NCBI Taxonomy" id="122233"/>
    <lineage>
        <taxon>Eukaryota</taxon>
        <taxon>Sar</taxon>
        <taxon>Stramenopiles</taxon>
        <taxon>Ochrophyta</taxon>
        <taxon>Bacillariophyta</taxon>
        <taxon>Coscinodiscophyceae</taxon>
        <taxon>Chaetocerotophycidae</taxon>
        <taxon>Chaetocerotales</taxon>
        <taxon>Chaetocerotaceae</taxon>
        <taxon>Chaetoceros</taxon>
    </lineage>
</organism>
<feature type="transmembrane region" description="Helical" evidence="10">
    <location>
        <begin position="642"/>
        <end position="660"/>
    </location>
</feature>
<evidence type="ECO:0000256" key="10">
    <source>
        <dbReference type="SAM" id="Phobius"/>
    </source>
</evidence>
<accession>A0A7S3QCZ2</accession>
<keyword evidence="6" id="KW-0675">Receptor</keyword>
<proteinExistence type="predicted"/>
<dbReference type="GO" id="GO:0004965">
    <property type="term" value="F:G protein-coupled GABA receptor activity"/>
    <property type="evidence" value="ECO:0007669"/>
    <property type="project" value="InterPro"/>
</dbReference>
<name>A0A7S3QCZ2_9STRA</name>
<evidence type="ECO:0000256" key="4">
    <source>
        <dbReference type="ARBA" id="ARBA00023040"/>
    </source>
</evidence>
<sequence length="1126" mass="124692">MSDPASYSYFDDLRRNNASNFSPILKDVIGRNLHRYHNKTNSSEVPDENDIIFCHTPVFVRYTTQEKEDYSGAGYGGAAGAMLAIQHWNNGNGVVVKDIEAIQKSCPRPIKFTTEIFDTESNAVPAVRGLTGMIIRDPYDIDRPQPCAIVGTIYSSVSTKFAITTGVYDLLQVAPGASSDALDDKKQYPLFSRTHPADEGSASLLPKYLQDQLQVKNFAIVFVHTDGFGASYHKSVLQYAKQHGMNVLSVPITFYPEPTKQEIMEELKTLVDSKLNYIIGVFFFNNFEPIMEAAVELGVAGPGKLWFFAGSLSDRIYEQSITYERDSPMHTAMFGNAIITDGGAAEGTPQYTNFLKEWMKMGDDPNFLSYVNSKQPVSATSELNADGEVIMHDFSRNADYFHKEPVSHIAIYSYEAIIGIGIAACEASRKANSSFVDNDVFSGSEHHAEFLNIDFLSASGEVVIGSKNPADGSRNQDSTFSRNETSTYFVVANILETEAQYDMSASAYKDITLQGQNHIYFDALSGDWKSFTTTRKFEYADKSFIKPFQIPQEDENMNLIKLGIRTYCFTLSLLAITASIGFLVYTIRMRNARYIKLAQPPFLVMICVGTFLMASAIFPFSIDEGITENQMVLDASCSMSAWLFSLGLTITFAALFSKLWRANQIQGAGFRRVKVQISDVLKPLFILLISNTSILSVWQIIGALKWERKDIAMTAFDQVTESEGYCNSENGMWYVSALIFVNGVALMLACHQAYLGRKFKTELNESKFIGVAMLCIFQSFFFGVPLIFISASNQQTTYLVVATSICFVICIATLLFIFLPKILKQREIDSPSLPGRREVSVSGLPQSTIELRRTLRNTNTSLSVSVLGQSVANPDYGNASNSRSSLYRSLRTSDVFPNLRESVISTSATQAPSEKRNSTSSNVIRSFNSQGRISSITEEVDYSPRRCSAHEIAVVETSIDEREENNGSIEVVNPNDLATPIPLFAHNDKCITNSTRDEQSRQSVSLLLPSSTDIESVLKISQGNLARPESFQKSYLSSQLSEEFLPNGANDSNENTYGGVELNSSSSGNFEDEMTESDNLIINAPPSPTFSTSSNDNAEASQFLLEDEVKTESSSSDSDSKMDEVV</sequence>
<keyword evidence="3 10" id="KW-1133">Transmembrane helix</keyword>
<dbReference type="CDD" id="cd15047">
    <property type="entry name" value="7tmC_GABA-B-like"/>
    <property type="match status" value="1"/>
</dbReference>
<evidence type="ECO:0000256" key="9">
    <source>
        <dbReference type="SAM" id="MobiDB-lite"/>
    </source>
</evidence>
<dbReference type="PANTHER" id="PTHR10519">
    <property type="entry name" value="GABA-B RECEPTOR"/>
    <property type="match status" value="1"/>
</dbReference>
<feature type="region of interest" description="Disordered" evidence="9">
    <location>
        <begin position="1045"/>
        <end position="1126"/>
    </location>
</feature>
<dbReference type="InterPro" id="IPR000337">
    <property type="entry name" value="GPCR_3"/>
</dbReference>
<dbReference type="InterPro" id="IPR017978">
    <property type="entry name" value="GPCR_3_C"/>
</dbReference>
<dbReference type="PANTHER" id="PTHR10519:SF20">
    <property type="entry name" value="G-PROTEIN COUPLED RECEPTOR 156-RELATED"/>
    <property type="match status" value="1"/>
</dbReference>
<feature type="transmembrane region" description="Helical" evidence="10">
    <location>
        <begin position="768"/>
        <end position="791"/>
    </location>
</feature>
<dbReference type="Pfam" id="PF01094">
    <property type="entry name" value="ANF_receptor"/>
    <property type="match status" value="1"/>
</dbReference>
<dbReference type="Pfam" id="PF00003">
    <property type="entry name" value="7tm_3"/>
    <property type="match status" value="1"/>
</dbReference>
<evidence type="ECO:0000256" key="6">
    <source>
        <dbReference type="ARBA" id="ARBA00023170"/>
    </source>
</evidence>
<evidence type="ECO:0000256" key="2">
    <source>
        <dbReference type="ARBA" id="ARBA00022692"/>
    </source>
</evidence>
<evidence type="ECO:0000313" key="12">
    <source>
        <dbReference type="EMBL" id="CAE0473196.1"/>
    </source>
</evidence>
<dbReference type="Gene3D" id="3.40.50.2300">
    <property type="match status" value="2"/>
</dbReference>
<feature type="domain" description="G-protein coupled receptors family 3 profile" evidence="11">
    <location>
        <begin position="635"/>
        <end position="822"/>
    </location>
</feature>
<evidence type="ECO:0000256" key="3">
    <source>
        <dbReference type="ARBA" id="ARBA00022989"/>
    </source>
</evidence>
<evidence type="ECO:0000256" key="8">
    <source>
        <dbReference type="ARBA" id="ARBA00023224"/>
    </source>
</evidence>
<dbReference type="PROSITE" id="PS50259">
    <property type="entry name" value="G_PROTEIN_RECEP_F3_4"/>
    <property type="match status" value="1"/>
</dbReference>
<dbReference type="InterPro" id="IPR002455">
    <property type="entry name" value="GPCR3_GABA-B"/>
</dbReference>
<keyword evidence="4" id="KW-0297">G-protein coupled receptor</keyword>
<reference evidence="12" key="1">
    <citation type="submission" date="2021-01" db="EMBL/GenBank/DDBJ databases">
        <authorList>
            <person name="Corre E."/>
            <person name="Pelletier E."/>
            <person name="Niang G."/>
            <person name="Scheremetjew M."/>
            <person name="Finn R."/>
            <person name="Kale V."/>
            <person name="Holt S."/>
            <person name="Cochrane G."/>
            <person name="Meng A."/>
            <person name="Brown T."/>
            <person name="Cohen L."/>
        </authorList>
    </citation>
    <scope>NUCLEOTIDE SEQUENCE</scope>
    <source>
        <strain evidence="12">MM31A-1</strain>
    </source>
</reference>
<dbReference type="AlphaFoldDB" id="A0A7S3QCZ2"/>
<gene>
    <name evidence="12" type="ORF">CDEB00056_LOCUS18049</name>
</gene>
<dbReference type="EMBL" id="HBIO01023493">
    <property type="protein sequence ID" value="CAE0473196.1"/>
    <property type="molecule type" value="Transcribed_RNA"/>
</dbReference>
<keyword evidence="5 10" id="KW-0472">Membrane</keyword>
<feature type="compositionally biased region" description="Polar residues" evidence="9">
    <location>
        <begin position="1049"/>
        <end position="1069"/>
    </location>
</feature>
<keyword evidence="2 10" id="KW-0812">Transmembrane</keyword>
<comment type="subcellular location">
    <subcellularLocation>
        <location evidence="1">Membrane</location>
        <topology evidence="1">Multi-pass membrane protein</topology>
    </subcellularLocation>
</comment>
<protein>
    <recommendedName>
        <fullName evidence="11">G-protein coupled receptors family 3 profile domain-containing protein</fullName>
    </recommendedName>
</protein>
<evidence type="ECO:0000259" key="11">
    <source>
        <dbReference type="PROSITE" id="PS50259"/>
    </source>
</evidence>
<dbReference type="GO" id="GO:0038039">
    <property type="term" value="C:G protein-coupled receptor heterodimeric complex"/>
    <property type="evidence" value="ECO:0007669"/>
    <property type="project" value="TreeGrafter"/>
</dbReference>
<dbReference type="PRINTS" id="PR00248">
    <property type="entry name" value="GPCRMGR"/>
</dbReference>
<keyword evidence="7" id="KW-0325">Glycoprotein</keyword>
<feature type="transmembrane region" description="Helical" evidence="10">
    <location>
        <begin position="797"/>
        <end position="819"/>
    </location>
</feature>
<keyword evidence="8" id="KW-0807">Transducer</keyword>
<evidence type="ECO:0000256" key="5">
    <source>
        <dbReference type="ARBA" id="ARBA00023136"/>
    </source>
</evidence>
<dbReference type="SUPFAM" id="SSF53822">
    <property type="entry name" value="Periplasmic binding protein-like I"/>
    <property type="match status" value="1"/>
</dbReference>